<dbReference type="EMBL" id="BFEA01000271">
    <property type="protein sequence ID" value="GBG77563.1"/>
    <property type="molecule type" value="Genomic_DNA"/>
</dbReference>
<organism evidence="2 3">
    <name type="scientific">Chara braunii</name>
    <name type="common">Braun's stonewort</name>
    <dbReference type="NCBI Taxonomy" id="69332"/>
    <lineage>
        <taxon>Eukaryota</taxon>
        <taxon>Viridiplantae</taxon>
        <taxon>Streptophyta</taxon>
        <taxon>Charophyceae</taxon>
        <taxon>Charales</taxon>
        <taxon>Characeae</taxon>
        <taxon>Chara</taxon>
    </lineage>
</organism>
<accession>A0A388L5S9</accession>
<feature type="compositionally biased region" description="Acidic residues" evidence="1">
    <location>
        <begin position="307"/>
        <end position="318"/>
    </location>
</feature>
<gene>
    <name evidence="2" type="ORF">CBR_g24010</name>
</gene>
<keyword evidence="3" id="KW-1185">Reference proteome</keyword>
<feature type="compositionally biased region" description="Acidic residues" evidence="1">
    <location>
        <begin position="346"/>
        <end position="374"/>
    </location>
</feature>
<dbReference type="Proteomes" id="UP000265515">
    <property type="component" value="Unassembled WGS sequence"/>
</dbReference>
<dbReference type="AlphaFoldDB" id="A0A388L5S9"/>
<feature type="compositionally biased region" description="Basic and acidic residues" evidence="1">
    <location>
        <begin position="427"/>
        <end position="438"/>
    </location>
</feature>
<feature type="compositionally biased region" description="Basic and acidic residues" evidence="1">
    <location>
        <begin position="278"/>
        <end position="295"/>
    </location>
</feature>
<evidence type="ECO:0000313" key="2">
    <source>
        <dbReference type="EMBL" id="GBG77563.1"/>
    </source>
</evidence>
<feature type="compositionally biased region" description="Acidic residues" evidence="1">
    <location>
        <begin position="326"/>
        <end position="339"/>
    </location>
</feature>
<comment type="caution">
    <text evidence="2">The sequence shown here is derived from an EMBL/GenBank/DDBJ whole genome shotgun (WGS) entry which is preliminary data.</text>
</comment>
<reference evidence="2 3" key="1">
    <citation type="journal article" date="2018" name="Cell">
        <title>The Chara Genome: Secondary Complexity and Implications for Plant Terrestrialization.</title>
        <authorList>
            <person name="Nishiyama T."/>
            <person name="Sakayama H."/>
            <person name="Vries J.D."/>
            <person name="Buschmann H."/>
            <person name="Saint-Marcoux D."/>
            <person name="Ullrich K.K."/>
            <person name="Haas F.B."/>
            <person name="Vanderstraeten L."/>
            <person name="Becker D."/>
            <person name="Lang D."/>
            <person name="Vosolsobe S."/>
            <person name="Rombauts S."/>
            <person name="Wilhelmsson P.K.I."/>
            <person name="Janitza P."/>
            <person name="Kern R."/>
            <person name="Heyl A."/>
            <person name="Rumpler F."/>
            <person name="Villalobos L.I.A.C."/>
            <person name="Clay J.M."/>
            <person name="Skokan R."/>
            <person name="Toyoda A."/>
            <person name="Suzuki Y."/>
            <person name="Kagoshima H."/>
            <person name="Schijlen E."/>
            <person name="Tajeshwar N."/>
            <person name="Catarino B."/>
            <person name="Hetherington A.J."/>
            <person name="Saltykova A."/>
            <person name="Bonnot C."/>
            <person name="Breuninger H."/>
            <person name="Symeonidi A."/>
            <person name="Radhakrishnan G.V."/>
            <person name="Van Nieuwerburgh F."/>
            <person name="Deforce D."/>
            <person name="Chang C."/>
            <person name="Karol K.G."/>
            <person name="Hedrich R."/>
            <person name="Ulvskov P."/>
            <person name="Glockner G."/>
            <person name="Delwiche C.F."/>
            <person name="Petrasek J."/>
            <person name="Van de Peer Y."/>
            <person name="Friml J."/>
            <person name="Beilby M."/>
            <person name="Dolan L."/>
            <person name="Kohara Y."/>
            <person name="Sugano S."/>
            <person name="Fujiyama A."/>
            <person name="Delaux P.-M."/>
            <person name="Quint M."/>
            <person name="TheiBen G."/>
            <person name="Hagemann M."/>
            <person name="Harholt J."/>
            <person name="Dunand C."/>
            <person name="Zachgo S."/>
            <person name="Langdale J."/>
            <person name="Maumus F."/>
            <person name="Straeten D.V.D."/>
            <person name="Gould S.B."/>
            <person name="Rensing S.A."/>
        </authorList>
    </citation>
    <scope>NUCLEOTIDE SEQUENCE [LARGE SCALE GENOMIC DNA]</scope>
    <source>
        <strain evidence="2 3">S276</strain>
    </source>
</reference>
<feature type="compositionally biased region" description="Basic and acidic residues" evidence="1">
    <location>
        <begin position="257"/>
        <end position="270"/>
    </location>
</feature>
<protein>
    <submittedName>
        <fullName evidence="2">Uncharacterized protein</fullName>
    </submittedName>
</protein>
<feature type="region of interest" description="Disordered" evidence="1">
    <location>
        <begin position="257"/>
        <end position="438"/>
    </location>
</feature>
<evidence type="ECO:0000256" key="1">
    <source>
        <dbReference type="SAM" id="MobiDB-lite"/>
    </source>
</evidence>
<dbReference type="STRING" id="69332.A0A388L5S9"/>
<feature type="compositionally biased region" description="Acidic residues" evidence="1">
    <location>
        <begin position="410"/>
        <end position="426"/>
    </location>
</feature>
<name>A0A388L5S9_CHABU</name>
<dbReference type="Gramene" id="GBG77563">
    <property type="protein sequence ID" value="GBG77563"/>
    <property type="gene ID" value="CBR_g24010"/>
</dbReference>
<evidence type="ECO:0000313" key="3">
    <source>
        <dbReference type="Proteomes" id="UP000265515"/>
    </source>
</evidence>
<sequence>MINELPTLNQRWAATTDEAPMRNGISKDLTFMEKRRAAFRIEKKINENQGGNEEYVSLRSWVHLPGENDAKAFLQAEAAGREEGEEERDFKLNILKELYRFLPGFKSCWKHPYLRFMPASTTPDKKHVTVHVEGAIGLVISERCKWCPRINKEVNALIRREENPWFVMPEFLKGIIRTTGAAIKRHGTCKKFSCSLAGGACCSIVQITDLEDMVVRIDGENPCPNCQRLHPKPPPWLWEPEKRIRLAHVDDMQRPWEYKEGKETQGEKMKRTTHANRVRTEERARGKKRDREGRNRSGNVHARIPNEEEDEAEGEQEPADGTTSTLEDEEEEERGEEMEDVRMEEYETADEEESSSEEEGEDKWESAEESDTEMTDTSAEAHGREAAEQLEIMSHGGGEGEGHEEIEAAVMEEEEKNDEDGELSEEDTNKESERRVEE</sequence>
<proteinExistence type="predicted"/>